<comment type="caution">
    <text evidence="1">The sequence shown here is derived from an EMBL/GenBank/DDBJ whole genome shotgun (WGS) entry which is preliminary data.</text>
</comment>
<dbReference type="EMBL" id="JANVFS010000007">
    <property type="protein sequence ID" value="KAJ4489738.1"/>
    <property type="molecule type" value="Genomic_DNA"/>
</dbReference>
<organism evidence="1 2">
    <name type="scientific">Lentinula lateritia</name>
    <dbReference type="NCBI Taxonomy" id="40482"/>
    <lineage>
        <taxon>Eukaryota</taxon>
        <taxon>Fungi</taxon>
        <taxon>Dikarya</taxon>
        <taxon>Basidiomycota</taxon>
        <taxon>Agaricomycotina</taxon>
        <taxon>Agaricomycetes</taxon>
        <taxon>Agaricomycetidae</taxon>
        <taxon>Agaricales</taxon>
        <taxon>Marasmiineae</taxon>
        <taxon>Omphalotaceae</taxon>
        <taxon>Lentinula</taxon>
    </lineage>
</organism>
<dbReference type="AlphaFoldDB" id="A0A9W9ASY6"/>
<reference evidence="1" key="1">
    <citation type="submission" date="2022-08" db="EMBL/GenBank/DDBJ databases">
        <authorList>
            <consortium name="DOE Joint Genome Institute"/>
            <person name="Min B."/>
            <person name="Riley R."/>
            <person name="Sierra-Patev S."/>
            <person name="Naranjo-Ortiz M."/>
            <person name="Looney B."/>
            <person name="Konkel Z."/>
            <person name="Slot J.C."/>
            <person name="Sakamoto Y."/>
            <person name="Steenwyk J.L."/>
            <person name="Rokas A."/>
            <person name="Carro J."/>
            <person name="Camarero S."/>
            <person name="Ferreira P."/>
            <person name="Molpeceres G."/>
            <person name="Ruiz-Duenas F.J."/>
            <person name="Serrano A."/>
            <person name="Henrissat B."/>
            <person name="Drula E."/>
            <person name="Hughes K.W."/>
            <person name="Mata J.L."/>
            <person name="Ishikawa N.K."/>
            <person name="Vargas-Isla R."/>
            <person name="Ushijima S."/>
            <person name="Smith C.A."/>
            <person name="Ahrendt S."/>
            <person name="Andreopoulos W."/>
            <person name="He G."/>
            <person name="Labutti K."/>
            <person name="Lipzen A."/>
            <person name="Ng V."/>
            <person name="Sandor L."/>
            <person name="Barry K."/>
            <person name="Martinez A.T."/>
            <person name="Xiao Y."/>
            <person name="Gibbons J.G."/>
            <person name="Terashima K."/>
            <person name="Hibbett D.S."/>
            <person name="Grigoriev I.V."/>
        </authorList>
    </citation>
    <scope>NUCLEOTIDE SEQUENCE</scope>
    <source>
        <strain evidence="1">Sp2 HRB7682 ss15</strain>
    </source>
</reference>
<name>A0A9W9ASY6_9AGAR</name>
<dbReference type="Proteomes" id="UP001150238">
    <property type="component" value="Unassembled WGS sequence"/>
</dbReference>
<proteinExistence type="predicted"/>
<gene>
    <name evidence="1" type="ORF">C8J55DRAFT_505818</name>
</gene>
<reference evidence="1" key="2">
    <citation type="journal article" date="2023" name="Proc. Natl. Acad. Sci. U.S.A.">
        <title>A global phylogenomic analysis of the shiitake genus Lentinula.</title>
        <authorList>
            <person name="Sierra-Patev S."/>
            <person name="Min B."/>
            <person name="Naranjo-Ortiz M."/>
            <person name="Looney B."/>
            <person name="Konkel Z."/>
            <person name="Slot J.C."/>
            <person name="Sakamoto Y."/>
            <person name="Steenwyk J.L."/>
            <person name="Rokas A."/>
            <person name="Carro J."/>
            <person name="Camarero S."/>
            <person name="Ferreira P."/>
            <person name="Molpeceres G."/>
            <person name="Ruiz-Duenas F.J."/>
            <person name="Serrano A."/>
            <person name="Henrissat B."/>
            <person name="Drula E."/>
            <person name="Hughes K.W."/>
            <person name="Mata J.L."/>
            <person name="Ishikawa N.K."/>
            <person name="Vargas-Isla R."/>
            <person name="Ushijima S."/>
            <person name="Smith C.A."/>
            <person name="Donoghue J."/>
            <person name="Ahrendt S."/>
            <person name="Andreopoulos W."/>
            <person name="He G."/>
            <person name="LaButti K."/>
            <person name="Lipzen A."/>
            <person name="Ng V."/>
            <person name="Riley R."/>
            <person name="Sandor L."/>
            <person name="Barry K."/>
            <person name="Martinez A.T."/>
            <person name="Xiao Y."/>
            <person name="Gibbons J.G."/>
            <person name="Terashima K."/>
            <person name="Grigoriev I.V."/>
            <person name="Hibbett D."/>
        </authorList>
    </citation>
    <scope>NUCLEOTIDE SEQUENCE</scope>
    <source>
        <strain evidence="1">Sp2 HRB7682 ss15</strain>
    </source>
</reference>
<protein>
    <submittedName>
        <fullName evidence="1">Uncharacterized protein</fullName>
    </submittedName>
</protein>
<sequence>MTAKSRVSSSRVADINDLSALAGTLEGARSLRRGAGETARGAKGAASAEVATPTVMAAVIAKRMDRTIVNINRYWEMRKSSEIE</sequence>
<evidence type="ECO:0000313" key="1">
    <source>
        <dbReference type="EMBL" id="KAJ4489738.1"/>
    </source>
</evidence>
<accession>A0A9W9ASY6</accession>
<evidence type="ECO:0000313" key="2">
    <source>
        <dbReference type="Proteomes" id="UP001150238"/>
    </source>
</evidence>